<evidence type="ECO:0000313" key="2">
    <source>
        <dbReference type="EMBL" id="BAY14688.1"/>
    </source>
</evidence>
<dbReference type="InterPro" id="IPR021256">
    <property type="entry name" value="DUF2808"/>
</dbReference>
<evidence type="ECO:0000256" key="1">
    <source>
        <dbReference type="SAM" id="SignalP"/>
    </source>
</evidence>
<organism evidence="2 3">
    <name type="scientific">Anabaenopsis circularis NIES-21</name>
    <dbReference type="NCBI Taxonomy" id="1085406"/>
    <lineage>
        <taxon>Bacteria</taxon>
        <taxon>Bacillati</taxon>
        <taxon>Cyanobacteriota</taxon>
        <taxon>Cyanophyceae</taxon>
        <taxon>Nostocales</taxon>
        <taxon>Nodulariaceae</taxon>
        <taxon>Anabaenopsis</taxon>
    </lineage>
</organism>
<dbReference type="Pfam" id="PF10989">
    <property type="entry name" value="DUF2808"/>
    <property type="match status" value="1"/>
</dbReference>
<evidence type="ECO:0000313" key="3">
    <source>
        <dbReference type="Proteomes" id="UP000218287"/>
    </source>
</evidence>
<keyword evidence="1" id="KW-0732">Signal</keyword>
<evidence type="ECO:0008006" key="4">
    <source>
        <dbReference type="Google" id="ProtNLM"/>
    </source>
</evidence>
<proteinExistence type="predicted"/>
<dbReference type="Proteomes" id="UP000218287">
    <property type="component" value="Chromosome"/>
</dbReference>
<protein>
    <recommendedName>
        <fullName evidence="4">DUF2808 domain-containing protein</fullName>
    </recommendedName>
</protein>
<dbReference type="AlphaFoldDB" id="A0A1Z4GBH3"/>
<name>A0A1Z4GBH3_9CYAN</name>
<gene>
    <name evidence="2" type="ORF">NIES21_04460</name>
</gene>
<reference evidence="2 3" key="1">
    <citation type="submission" date="2017-06" db="EMBL/GenBank/DDBJ databases">
        <title>Genome sequencing of cyanobaciteial culture collection at National Institute for Environmental Studies (NIES).</title>
        <authorList>
            <person name="Hirose Y."/>
            <person name="Shimura Y."/>
            <person name="Fujisawa T."/>
            <person name="Nakamura Y."/>
            <person name="Kawachi M."/>
        </authorList>
    </citation>
    <scope>NUCLEOTIDE SEQUENCE [LARGE SCALE GENOMIC DNA]</scope>
    <source>
        <strain evidence="2 3">NIES-21</strain>
    </source>
</reference>
<sequence length="185" mass="19976">MKYVSSFLSTLFIGVGICSLPQFAANAVTLGSGAIAFAQSPTLISASTPHNETSVSDTTYYFTVKVPAAAGESLQQLTFTQVTGTEEIEFNPNDTVAFVGTRDRRGEKLAVKSVVTNDKQNFTVTFANPVPPDKTVTIGLRTYRNPFNDGVYLFGVKAFPSGQQTIGQFLGVGRLQFYKDTYSEG</sequence>
<keyword evidence="3" id="KW-1185">Reference proteome</keyword>
<feature type="chain" id="PRO_5012667336" description="DUF2808 domain-containing protein" evidence="1">
    <location>
        <begin position="25"/>
        <end position="185"/>
    </location>
</feature>
<accession>A0A1Z4GBH3</accession>
<feature type="signal peptide" evidence="1">
    <location>
        <begin position="1"/>
        <end position="24"/>
    </location>
</feature>
<dbReference type="EMBL" id="AP018174">
    <property type="protein sequence ID" value="BAY14688.1"/>
    <property type="molecule type" value="Genomic_DNA"/>
</dbReference>